<organism evidence="2 3">
    <name type="scientific">Trypanosoma rangeli</name>
    <dbReference type="NCBI Taxonomy" id="5698"/>
    <lineage>
        <taxon>Eukaryota</taxon>
        <taxon>Discoba</taxon>
        <taxon>Euglenozoa</taxon>
        <taxon>Kinetoplastea</taxon>
        <taxon>Metakinetoplastina</taxon>
        <taxon>Trypanosomatida</taxon>
        <taxon>Trypanosomatidae</taxon>
        <taxon>Trypanosoma</taxon>
        <taxon>Herpetosoma</taxon>
    </lineage>
</organism>
<keyword evidence="1" id="KW-0812">Transmembrane</keyword>
<reference evidence="2 3" key="1">
    <citation type="journal article" date="2018" name="BMC Genomics">
        <title>Genomic comparison of Trypanosoma conorhini and Trypanosoma rangeli to Trypanosoma cruzi strains of high and low virulence.</title>
        <authorList>
            <person name="Bradwell K.R."/>
            <person name="Koparde V.N."/>
            <person name="Matveyev A.V."/>
            <person name="Serrano M.G."/>
            <person name="Alves J.M."/>
            <person name="Parikh H."/>
            <person name="Huang B."/>
            <person name="Lee V."/>
            <person name="Espinosa-Alvarez O."/>
            <person name="Ortiz P.A."/>
            <person name="Costa-Martins A.G."/>
            <person name="Teixeira M.M."/>
            <person name="Buck G.A."/>
        </authorList>
    </citation>
    <scope>NUCLEOTIDE SEQUENCE [LARGE SCALE GENOMIC DNA]</scope>
    <source>
        <strain evidence="2 3">AM80</strain>
    </source>
</reference>
<name>A0A3R7JXZ6_TRYRA</name>
<dbReference type="EMBL" id="MKGL01000585">
    <property type="protein sequence ID" value="RNE97247.1"/>
    <property type="molecule type" value="Genomic_DNA"/>
</dbReference>
<keyword evidence="1" id="KW-1133">Transmembrane helix</keyword>
<evidence type="ECO:0000313" key="3">
    <source>
        <dbReference type="Proteomes" id="UP000283634"/>
    </source>
</evidence>
<feature type="non-terminal residue" evidence="2">
    <location>
        <position position="1"/>
    </location>
</feature>
<sequence>RRCVPPDTAPAVQVHLQRQGVRRQPPKLLAREAEVVRVPVRRGVAGVVVVRHKAVLHGAAKRHRVHVCRDSSCTLGDTQGLHGSSAVTPLYRLPLGPAFSPFSFVFCFFCLLLAVSVGPGHSVAIH</sequence>
<feature type="transmembrane region" description="Helical" evidence="1">
    <location>
        <begin position="98"/>
        <end position="118"/>
    </location>
</feature>
<dbReference type="AlphaFoldDB" id="A0A3R7JXZ6"/>
<evidence type="ECO:0000256" key="1">
    <source>
        <dbReference type="SAM" id="Phobius"/>
    </source>
</evidence>
<dbReference type="Proteomes" id="UP000283634">
    <property type="component" value="Unassembled WGS sequence"/>
</dbReference>
<protein>
    <submittedName>
        <fullName evidence="2">Uncharacterized protein</fullName>
    </submittedName>
</protein>
<dbReference type="GeneID" id="40333359"/>
<comment type="caution">
    <text evidence="2">The sequence shown here is derived from an EMBL/GenBank/DDBJ whole genome shotgun (WGS) entry which is preliminary data.</text>
</comment>
<accession>A0A3R7JXZ6</accession>
<keyword evidence="1" id="KW-0472">Membrane</keyword>
<proteinExistence type="predicted"/>
<evidence type="ECO:0000313" key="2">
    <source>
        <dbReference type="EMBL" id="RNE97247.1"/>
    </source>
</evidence>
<dbReference type="RefSeq" id="XP_029234032.1">
    <property type="nucleotide sequence ID" value="XM_029386108.1"/>
</dbReference>
<keyword evidence="3" id="KW-1185">Reference proteome</keyword>
<gene>
    <name evidence="2" type="ORF">TraAM80_09426</name>
</gene>